<gene>
    <name evidence="2" type="ORF">Cop2CBH44_04120</name>
</gene>
<feature type="signal peptide" evidence="1">
    <location>
        <begin position="1"/>
        <end position="17"/>
    </location>
</feature>
<accession>A0A7G1HQU8</accession>
<keyword evidence="3" id="KW-1185">Reference proteome</keyword>
<dbReference type="Gene3D" id="3.30.530.80">
    <property type="match status" value="1"/>
</dbReference>
<keyword evidence="1" id="KW-0732">Signal</keyword>
<evidence type="ECO:0000313" key="3">
    <source>
        <dbReference type="Proteomes" id="UP000594042"/>
    </source>
</evidence>
<feature type="chain" id="PRO_5028948365" description="DUF4468 domain-containing protein" evidence="1">
    <location>
        <begin position="18"/>
        <end position="188"/>
    </location>
</feature>
<dbReference type="Proteomes" id="UP000594042">
    <property type="component" value="Chromosome"/>
</dbReference>
<dbReference type="KEGG" id="copr:Cop2CBH44_04120"/>
<name>A0A7G1HQU8_9BACT</name>
<evidence type="ECO:0008006" key="4">
    <source>
        <dbReference type="Google" id="ProtNLM"/>
    </source>
</evidence>
<reference evidence="3" key="1">
    <citation type="submission" date="2020-07" db="EMBL/GenBank/DDBJ databases">
        <title>Complete genome sequencing of Coprobacter sp. strain 2CBH44.</title>
        <authorList>
            <person name="Sakamoto M."/>
            <person name="Murakami T."/>
            <person name="Mori H."/>
        </authorList>
    </citation>
    <scope>NUCLEOTIDE SEQUENCE [LARGE SCALE GENOMIC DNA]</scope>
    <source>
        <strain evidence="3">2CBH44</strain>
    </source>
</reference>
<sequence>MKKWMLFIVLVPLFAFAQGGDEMKFDKIPVDESGKVVFADTILTSSDKEKIRNMIYYWVNTAETQERHIEDVKSDYETGTFSCEINDYLYIVRSTWLTFSLYMKYTLSFEYQNNLCIVKLHDISYIEPSEFEKNKNKDMSGAMISGELPLVEKKYKPAFVKDASEKIIDSTLKNVNTLFYSIRKQFDL</sequence>
<evidence type="ECO:0000256" key="1">
    <source>
        <dbReference type="SAM" id="SignalP"/>
    </source>
</evidence>
<protein>
    <recommendedName>
        <fullName evidence="4">DUF4468 domain-containing protein</fullName>
    </recommendedName>
</protein>
<organism evidence="2 3">
    <name type="scientific">Coprobacter secundus subsp. similis</name>
    <dbReference type="NCBI Taxonomy" id="2751153"/>
    <lineage>
        <taxon>Bacteria</taxon>
        <taxon>Pseudomonadati</taxon>
        <taxon>Bacteroidota</taxon>
        <taxon>Bacteroidia</taxon>
        <taxon>Bacteroidales</taxon>
        <taxon>Barnesiellaceae</taxon>
        <taxon>Coprobacter</taxon>
    </lineage>
</organism>
<proteinExistence type="predicted"/>
<dbReference type="EMBL" id="AP023322">
    <property type="protein sequence ID" value="BCI62059.1"/>
    <property type="molecule type" value="Genomic_DNA"/>
</dbReference>
<evidence type="ECO:0000313" key="2">
    <source>
        <dbReference type="EMBL" id="BCI62059.1"/>
    </source>
</evidence>
<dbReference type="RefSeq" id="WP_021929848.1">
    <property type="nucleotide sequence ID" value="NZ_AP023322.1"/>
</dbReference>
<dbReference type="AlphaFoldDB" id="A0A7G1HQU8"/>